<dbReference type="InterPro" id="IPR017703">
    <property type="entry name" value="YgfZ/GCV_T_CS"/>
</dbReference>
<dbReference type="InterPro" id="IPR027266">
    <property type="entry name" value="TrmE/GcvT-like"/>
</dbReference>
<dbReference type="NCBIfam" id="TIGR03317">
    <property type="entry name" value="ygfZ_signature"/>
    <property type="match status" value="1"/>
</dbReference>
<gene>
    <name evidence="3" type="ORF">Athai_00620</name>
</gene>
<keyword evidence="4" id="KW-1185">Reference proteome</keyword>
<dbReference type="PANTHER" id="PTHR22602">
    <property type="entry name" value="TRANSFERASE CAF17, MITOCHONDRIAL-RELATED"/>
    <property type="match status" value="1"/>
</dbReference>
<dbReference type="PANTHER" id="PTHR22602:SF0">
    <property type="entry name" value="TRANSFERASE CAF17, MITOCHONDRIAL-RELATED"/>
    <property type="match status" value="1"/>
</dbReference>
<dbReference type="SUPFAM" id="SSF103025">
    <property type="entry name" value="Folate-binding domain"/>
    <property type="match status" value="1"/>
</dbReference>
<evidence type="ECO:0000256" key="1">
    <source>
        <dbReference type="ARBA" id="ARBA00022946"/>
    </source>
</evidence>
<feature type="domain" description="GCVT N-terminal" evidence="2">
    <location>
        <begin position="38"/>
        <end position="161"/>
    </location>
</feature>
<reference evidence="3 4" key="1">
    <citation type="submission" date="2020-08" db="EMBL/GenBank/DDBJ databases">
        <title>Whole genome shotgun sequence of Actinocatenispora thailandica NBRC 105041.</title>
        <authorList>
            <person name="Komaki H."/>
            <person name="Tamura T."/>
        </authorList>
    </citation>
    <scope>NUCLEOTIDE SEQUENCE [LARGE SCALE GENOMIC DNA]</scope>
    <source>
        <strain evidence="3 4">NBRC 105041</strain>
    </source>
</reference>
<evidence type="ECO:0000313" key="3">
    <source>
        <dbReference type="EMBL" id="BCJ32559.1"/>
    </source>
</evidence>
<dbReference type="AlphaFoldDB" id="A0A7R7DJ30"/>
<dbReference type="RefSeq" id="WP_203959594.1">
    <property type="nucleotide sequence ID" value="NZ_AP023355.1"/>
</dbReference>
<name>A0A7R7DJ30_9ACTN</name>
<accession>A0A7R7DJ30</accession>
<dbReference type="KEGG" id="atl:Athai_00620"/>
<evidence type="ECO:0000313" key="4">
    <source>
        <dbReference type="Proteomes" id="UP000611640"/>
    </source>
</evidence>
<dbReference type="Gene3D" id="3.30.1360.120">
    <property type="entry name" value="Probable tRNA modification gtpase trme, domain 1"/>
    <property type="match status" value="1"/>
</dbReference>
<keyword evidence="1" id="KW-0809">Transit peptide</keyword>
<proteinExistence type="predicted"/>
<evidence type="ECO:0000259" key="2">
    <source>
        <dbReference type="Pfam" id="PF01571"/>
    </source>
</evidence>
<dbReference type="InterPro" id="IPR045179">
    <property type="entry name" value="YgfZ/GcvT"/>
</dbReference>
<sequence length="368" mass="38574">MNAPTDTASPLLRLSGAVAADPSGPDDGVAAQYGDPMREQRTLAETVGLVDRSNRGILQVPGADRLSWLHTLGSQHLERVAESTGSELLLLSPHGHIEHHAVLAEFDQAVWLDTEPGRAAALLEFLTSMRFLLRVEPTDVSAGYAVVSLVGPDAPAALARLGVPELGPARVAAVPPAQFATGAVPPAPTSAYPVVGLPGGGFARRMPDFGDAAVIDLVLPRPALAELPDRLAVPVAGSWAYEALRVAARRPRFGLDTDHRTIPAEGGLLASAVHLDKGCYRGQETVARVHNLGRPPRRTVLLHLDGIGEQLPEPGTPVLRDGRQVGVVGSAARHYELGPVTLALVKQNVPADATLQVGDANAAIDPDL</sequence>
<dbReference type="InterPro" id="IPR006222">
    <property type="entry name" value="GCVT_N"/>
</dbReference>
<dbReference type="PIRSF" id="PIRSF006487">
    <property type="entry name" value="GcvT"/>
    <property type="match status" value="1"/>
</dbReference>
<organism evidence="3 4">
    <name type="scientific">Actinocatenispora thailandica</name>
    <dbReference type="NCBI Taxonomy" id="227318"/>
    <lineage>
        <taxon>Bacteria</taxon>
        <taxon>Bacillati</taxon>
        <taxon>Actinomycetota</taxon>
        <taxon>Actinomycetes</taxon>
        <taxon>Micromonosporales</taxon>
        <taxon>Micromonosporaceae</taxon>
        <taxon>Actinocatenispora</taxon>
    </lineage>
</organism>
<dbReference type="GO" id="GO:0016226">
    <property type="term" value="P:iron-sulfur cluster assembly"/>
    <property type="evidence" value="ECO:0007669"/>
    <property type="project" value="TreeGrafter"/>
</dbReference>
<dbReference type="Pfam" id="PF01571">
    <property type="entry name" value="GCV_T"/>
    <property type="match status" value="1"/>
</dbReference>
<dbReference type="Proteomes" id="UP000611640">
    <property type="component" value="Chromosome"/>
</dbReference>
<dbReference type="EMBL" id="AP023355">
    <property type="protein sequence ID" value="BCJ32559.1"/>
    <property type="molecule type" value="Genomic_DNA"/>
</dbReference>
<protein>
    <submittedName>
        <fullName evidence="3">Glycine cleavage system protein T</fullName>
    </submittedName>
</protein>